<dbReference type="InterPro" id="IPR003731">
    <property type="entry name" value="Di-Nase_FeMo-co_biosynth"/>
</dbReference>
<protein>
    <recommendedName>
        <fullName evidence="1">Dinitrogenase iron-molybdenum cofactor biosynthesis domain-containing protein</fullName>
    </recommendedName>
</protein>
<dbReference type="SUPFAM" id="SSF53146">
    <property type="entry name" value="Nitrogenase accessory factor-like"/>
    <property type="match status" value="1"/>
</dbReference>
<dbReference type="PANTHER" id="PTHR33937">
    <property type="entry name" value="IRON-MOLYBDENUM PROTEIN-RELATED-RELATED"/>
    <property type="match status" value="1"/>
</dbReference>
<dbReference type="EMBL" id="FR695864">
    <property type="protein sequence ID" value="CBX26821.1"/>
    <property type="molecule type" value="Genomic_DNA"/>
</dbReference>
<proteinExistence type="predicted"/>
<dbReference type="InterPro" id="IPR051840">
    <property type="entry name" value="NifX/NifY_domain"/>
</dbReference>
<dbReference type="AlphaFoldDB" id="E1Y8C7"/>
<gene>
    <name evidence="2" type="ORF">N47_A08500</name>
</gene>
<dbReference type="InterPro" id="IPR036105">
    <property type="entry name" value="DiNase_FeMo-co_biosyn_sf"/>
</dbReference>
<accession>E1Y8C7</accession>
<organism evidence="2">
    <name type="scientific">uncultured Desulfobacterium sp</name>
    <dbReference type="NCBI Taxonomy" id="201089"/>
    <lineage>
        <taxon>Bacteria</taxon>
        <taxon>Pseudomonadati</taxon>
        <taxon>Thermodesulfobacteriota</taxon>
        <taxon>Desulfobacteria</taxon>
        <taxon>Desulfobacterales</taxon>
        <taxon>Desulfobacteriaceae</taxon>
        <taxon>Desulfobacterium</taxon>
        <taxon>environmental samples</taxon>
    </lineage>
</organism>
<evidence type="ECO:0000313" key="2">
    <source>
        <dbReference type="EMBL" id="CBX26821.1"/>
    </source>
</evidence>
<sequence>MNKTRIAVVSTDAIYVDEHFGKAKRFLIYDLKGGIDFIEERPTENFSVNDPNHEFDPDKFNRISSLIADCKKIYMSRIGELPAAKLREMGIEPIVFNGLIKEISGQ</sequence>
<feature type="domain" description="Dinitrogenase iron-molybdenum cofactor biosynthesis" evidence="1">
    <location>
        <begin position="15"/>
        <end position="100"/>
    </location>
</feature>
<dbReference type="PANTHER" id="PTHR33937:SF1">
    <property type="entry name" value="IRON-MOLIBDENUM COFACTOR PROCESSING PROTEIN"/>
    <property type="match status" value="1"/>
</dbReference>
<evidence type="ECO:0000259" key="1">
    <source>
        <dbReference type="Pfam" id="PF02579"/>
    </source>
</evidence>
<dbReference type="Pfam" id="PF02579">
    <property type="entry name" value="Nitro_FeMo-Co"/>
    <property type="match status" value="1"/>
</dbReference>
<dbReference type="Gene3D" id="3.30.420.130">
    <property type="entry name" value="Dinitrogenase iron-molybdenum cofactor biosynthesis domain"/>
    <property type="match status" value="1"/>
</dbReference>
<name>E1Y8C7_9BACT</name>
<reference evidence="2" key="1">
    <citation type="journal article" date="2011" name="Environ. Microbiol.">
        <title>Genomic insights into the metabolic potential of the polycyclic aromatic hydrocarbon degrading sulfate-reducing Deltaproteobacterium N47.</title>
        <authorList>
            <person name="Bergmann F."/>
            <person name="Selesi D."/>
            <person name="Weinmaier T."/>
            <person name="Tischler P."/>
            <person name="Rattei T."/>
            <person name="Meckenstock R.U."/>
        </authorList>
    </citation>
    <scope>NUCLEOTIDE SEQUENCE</scope>
</reference>